<evidence type="ECO:0000313" key="1">
    <source>
        <dbReference type="EMBL" id="GKV15589.1"/>
    </source>
</evidence>
<name>A0AAV5JLZ2_9ROSI</name>
<gene>
    <name evidence="1" type="ORF">SLEP1_g26367</name>
</gene>
<evidence type="ECO:0000313" key="2">
    <source>
        <dbReference type="Proteomes" id="UP001054252"/>
    </source>
</evidence>
<keyword evidence="2" id="KW-1185">Reference proteome</keyword>
<sequence>MSKHQRRTRGMVLHVQFFSLWVKQEEGEDDREAAAV</sequence>
<comment type="caution">
    <text evidence="1">The sequence shown here is derived from an EMBL/GenBank/DDBJ whole genome shotgun (WGS) entry which is preliminary data.</text>
</comment>
<dbReference type="Proteomes" id="UP001054252">
    <property type="component" value="Unassembled WGS sequence"/>
</dbReference>
<reference evidence="1 2" key="1">
    <citation type="journal article" date="2021" name="Commun. Biol.">
        <title>The genome of Shorea leprosula (Dipterocarpaceae) highlights the ecological relevance of drought in aseasonal tropical rainforests.</title>
        <authorList>
            <person name="Ng K.K.S."/>
            <person name="Kobayashi M.J."/>
            <person name="Fawcett J.A."/>
            <person name="Hatakeyama M."/>
            <person name="Paape T."/>
            <person name="Ng C.H."/>
            <person name="Ang C.C."/>
            <person name="Tnah L.H."/>
            <person name="Lee C.T."/>
            <person name="Nishiyama T."/>
            <person name="Sese J."/>
            <person name="O'Brien M.J."/>
            <person name="Copetti D."/>
            <person name="Mohd Noor M.I."/>
            <person name="Ong R.C."/>
            <person name="Putra M."/>
            <person name="Sireger I.Z."/>
            <person name="Indrioko S."/>
            <person name="Kosugi Y."/>
            <person name="Izuno A."/>
            <person name="Isagi Y."/>
            <person name="Lee S.L."/>
            <person name="Shimizu K.K."/>
        </authorList>
    </citation>
    <scope>NUCLEOTIDE SEQUENCE [LARGE SCALE GENOMIC DNA]</scope>
    <source>
        <strain evidence="1">214</strain>
    </source>
</reference>
<dbReference type="EMBL" id="BPVZ01000043">
    <property type="protein sequence ID" value="GKV15589.1"/>
    <property type="molecule type" value="Genomic_DNA"/>
</dbReference>
<accession>A0AAV5JLZ2</accession>
<proteinExistence type="predicted"/>
<dbReference type="AlphaFoldDB" id="A0AAV5JLZ2"/>
<organism evidence="1 2">
    <name type="scientific">Rubroshorea leprosula</name>
    <dbReference type="NCBI Taxonomy" id="152421"/>
    <lineage>
        <taxon>Eukaryota</taxon>
        <taxon>Viridiplantae</taxon>
        <taxon>Streptophyta</taxon>
        <taxon>Embryophyta</taxon>
        <taxon>Tracheophyta</taxon>
        <taxon>Spermatophyta</taxon>
        <taxon>Magnoliopsida</taxon>
        <taxon>eudicotyledons</taxon>
        <taxon>Gunneridae</taxon>
        <taxon>Pentapetalae</taxon>
        <taxon>rosids</taxon>
        <taxon>malvids</taxon>
        <taxon>Malvales</taxon>
        <taxon>Dipterocarpaceae</taxon>
        <taxon>Rubroshorea</taxon>
    </lineage>
</organism>
<protein>
    <submittedName>
        <fullName evidence="1">Uncharacterized protein</fullName>
    </submittedName>
</protein>